<feature type="transmembrane region" description="Helical" evidence="6">
    <location>
        <begin position="410"/>
        <end position="436"/>
    </location>
</feature>
<feature type="transmembrane region" description="Helical" evidence="6">
    <location>
        <begin position="91"/>
        <end position="109"/>
    </location>
</feature>
<evidence type="ECO:0000256" key="2">
    <source>
        <dbReference type="ARBA" id="ARBA00022692"/>
    </source>
</evidence>
<dbReference type="AlphaFoldDB" id="W2SCE2"/>
<feature type="transmembrane region" description="Helical" evidence="6">
    <location>
        <begin position="283"/>
        <end position="301"/>
    </location>
</feature>
<feature type="region of interest" description="Disordered" evidence="5">
    <location>
        <begin position="1"/>
        <end position="34"/>
    </location>
</feature>
<dbReference type="InterPro" id="IPR011701">
    <property type="entry name" value="MFS"/>
</dbReference>
<dbReference type="GeneID" id="19967808"/>
<dbReference type="PANTHER" id="PTHR42718:SF1">
    <property type="entry name" value="LOW AFFINITY AMMONIUM TRANSPORTER"/>
    <property type="match status" value="1"/>
</dbReference>
<dbReference type="FunCoup" id="W2SCE2">
    <property type="interactions" value="30"/>
</dbReference>
<dbReference type="Proteomes" id="UP000030752">
    <property type="component" value="Unassembled WGS sequence"/>
</dbReference>
<feature type="transmembrane region" description="Helical" evidence="6">
    <location>
        <begin position="385"/>
        <end position="404"/>
    </location>
</feature>
<feature type="transmembrane region" description="Helical" evidence="6">
    <location>
        <begin position="181"/>
        <end position="205"/>
    </location>
</feature>
<feature type="domain" description="Major facilitator superfamily (MFS) profile" evidence="7">
    <location>
        <begin position="54"/>
        <end position="514"/>
    </location>
</feature>
<feature type="transmembrane region" description="Helical" evidence="6">
    <location>
        <begin position="490"/>
        <end position="511"/>
    </location>
</feature>
<dbReference type="GO" id="GO:0016020">
    <property type="term" value="C:membrane"/>
    <property type="evidence" value="ECO:0007669"/>
    <property type="project" value="UniProtKB-SubCell"/>
</dbReference>
<evidence type="ECO:0000256" key="3">
    <source>
        <dbReference type="ARBA" id="ARBA00022989"/>
    </source>
</evidence>
<evidence type="ECO:0000259" key="7">
    <source>
        <dbReference type="PROSITE" id="PS50850"/>
    </source>
</evidence>
<dbReference type="eggNOG" id="KOG0254">
    <property type="taxonomic scope" value="Eukaryota"/>
</dbReference>
<evidence type="ECO:0000313" key="8">
    <source>
        <dbReference type="EMBL" id="ETN46285.1"/>
    </source>
</evidence>
<dbReference type="GO" id="GO:0022857">
    <property type="term" value="F:transmembrane transporter activity"/>
    <property type="evidence" value="ECO:0007669"/>
    <property type="project" value="InterPro"/>
</dbReference>
<feature type="transmembrane region" description="Helical" evidence="6">
    <location>
        <begin position="360"/>
        <end position="378"/>
    </location>
</feature>
<keyword evidence="9" id="KW-1185">Reference proteome</keyword>
<feature type="transmembrane region" description="Helical" evidence="6">
    <location>
        <begin position="148"/>
        <end position="169"/>
    </location>
</feature>
<dbReference type="Pfam" id="PF07690">
    <property type="entry name" value="MFS_1"/>
    <property type="match status" value="1"/>
</dbReference>
<evidence type="ECO:0000256" key="1">
    <source>
        <dbReference type="ARBA" id="ARBA00004141"/>
    </source>
</evidence>
<feature type="transmembrane region" description="Helical" evidence="6">
    <location>
        <begin position="52"/>
        <end position="79"/>
    </location>
</feature>
<keyword evidence="4 6" id="KW-0472">Membrane</keyword>
<dbReference type="EMBL" id="KB822711">
    <property type="protein sequence ID" value="ETN46285.1"/>
    <property type="molecule type" value="Genomic_DNA"/>
</dbReference>
<dbReference type="InterPro" id="IPR036259">
    <property type="entry name" value="MFS_trans_sf"/>
</dbReference>
<proteinExistence type="predicted"/>
<keyword evidence="2 6" id="KW-0812">Transmembrane</keyword>
<dbReference type="SUPFAM" id="SSF103473">
    <property type="entry name" value="MFS general substrate transporter"/>
    <property type="match status" value="2"/>
</dbReference>
<dbReference type="HOGENOM" id="CLU_000960_27_4_1"/>
<dbReference type="PANTHER" id="PTHR42718">
    <property type="entry name" value="MAJOR FACILITATOR SUPERFAMILY MULTIDRUG TRANSPORTER MFSC"/>
    <property type="match status" value="1"/>
</dbReference>
<evidence type="ECO:0000313" key="9">
    <source>
        <dbReference type="Proteomes" id="UP000030752"/>
    </source>
</evidence>
<feature type="transmembrane region" description="Helical" evidence="6">
    <location>
        <begin position="448"/>
        <end position="470"/>
    </location>
</feature>
<comment type="subcellular location">
    <subcellularLocation>
        <location evidence="1">Membrane</location>
        <topology evidence="1">Multi-pass membrane protein</topology>
    </subcellularLocation>
</comment>
<dbReference type="OrthoDB" id="2428527at2759"/>
<reference evidence="8 9" key="1">
    <citation type="submission" date="2013-03" db="EMBL/GenBank/DDBJ databases">
        <title>The Genome Sequence of Phialophora europaea CBS 101466.</title>
        <authorList>
            <consortium name="The Broad Institute Genomics Platform"/>
            <person name="Cuomo C."/>
            <person name="de Hoog S."/>
            <person name="Gorbushina A."/>
            <person name="Walker B."/>
            <person name="Young S.K."/>
            <person name="Zeng Q."/>
            <person name="Gargeya S."/>
            <person name="Fitzgerald M."/>
            <person name="Haas B."/>
            <person name="Abouelleil A."/>
            <person name="Allen A.W."/>
            <person name="Alvarado L."/>
            <person name="Arachchi H.M."/>
            <person name="Berlin A.M."/>
            <person name="Chapman S.B."/>
            <person name="Gainer-Dewar J."/>
            <person name="Goldberg J."/>
            <person name="Griggs A."/>
            <person name="Gujja S."/>
            <person name="Hansen M."/>
            <person name="Howarth C."/>
            <person name="Imamovic A."/>
            <person name="Ireland A."/>
            <person name="Larimer J."/>
            <person name="McCowan C."/>
            <person name="Murphy C."/>
            <person name="Pearson M."/>
            <person name="Poon T.W."/>
            <person name="Priest M."/>
            <person name="Roberts A."/>
            <person name="Saif S."/>
            <person name="Shea T."/>
            <person name="Sisk P."/>
            <person name="Sykes S."/>
            <person name="Wortman J."/>
            <person name="Nusbaum C."/>
            <person name="Birren B."/>
        </authorList>
    </citation>
    <scope>NUCLEOTIDE SEQUENCE [LARGE SCALE GENOMIC DNA]</scope>
    <source>
        <strain evidence="8 9">CBS 101466</strain>
    </source>
</reference>
<feature type="transmembrane region" description="Helical" evidence="6">
    <location>
        <begin position="322"/>
        <end position="340"/>
    </location>
</feature>
<protein>
    <recommendedName>
        <fullName evidence="7">Major facilitator superfamily (MFS) profile domain-containing protein</fullName>
    </recommendedName>
</protein>
<sequence>MAPSDVDDSPVSSTPPDFLDEKEVTLDDSGDEPGHLARERSVAEQLPLGHEILFVAVVILAQFTTQAGLGQALALLNIIGDDFGITDPAELAWLVAGYSLTVGSFILISGRFGDMFGWKRMFVIGFAWFSLWSMIAGLAVYSNHVLFIFARVMQGIGPAITLPNGLALLGATYAPGPRKDMVFAIFGATAPSGAIVGNVFAGLFALAWWPWTFWSFSIALAFIAAVSVVVIPDPPKKTEVARMSLHQKLVALDLGGAFTGITALVLFNFAWNQAPIVGWSTPYVYICLIIGILFAAVFFYLELWVVSEPLIPFHAFSPDVSFVLGCMACGWASFGIWVYYLWVFLEQMRGLSPLQVTAQISPLAISGCVAALLTGFMLSRVRPAIIMTIALFFFLLGNILVGTAPVDQIYWAQIFVCTLVIPFGMDMSFPAATVMLSNSVEKKHQGIAASLVNTVVNYSISLGLGFAATVEVHTNHGGKTQADVLLGLRHAYYMSFGLAGLGLVLSLVYVAKGFLSDYKSKR</sequence>
<gene>
    <name evidence="8" type="ORF">HMPREF1541_00469</name>
</gene>
<feature type="transmembrane region" description="Helical" evidence="6">
    <location>
        <begin position="251"/>
        <end position="271"/>
    </location>
</feature>
<dbReference type="InterPro" id="IPR020846">
    <property type="entry name" value="MFS_dom"/>
</dbReference>
<feature type="transmembrane region" description="Helical" evidence="6">
    <location>
        <begin position="121"/>
        <end position="142"/>
    </location>
</feature>
<keyword evidence="3 6" id="KW-1133">Transmembrane helix</keyword>
<evidence type="ECO:0000256" key="6">
    <source>
        <dbReference type="SAM" id="Phobius"/>
    </source>
</evidence>
<accession>W2SCE2</accession>
<organism evidence="8 9">
    <name type="scientific">Cyphellophora europaea (strain CBS 101466)</name>
    <name type="common">Phialophora europaea</name>
    <dbReference type="NCBI Taxonomy" id="1220924"/>
    <lineage>
        <taxon>Eukaryota</taxon>
        <taxon>Fungi</taxon>
        <taxon>Dikarya</taxon>
        <taxon>Ascomycota</taxon>
        <taxon>Pezizomycotina</taxon>
        <taxon>Eurotiomycetes</taxon>
        <taxon>Chaetothyriomycetidae</taxon>
        <taxon>Chaetothyriales</taxon>
        <taxon>Cyphellophoraceae</taxon>
        <taxon>Cyphellophora</taxon>
    </lineage>
</organism>
<evidence type="ECO:0000256" key="5">
    <source>
        <dbReference type="SAM" id="MobiDB-lite"/>
    </source>
</evidence>
<dbReference type="InParanoid" id="W2SCE2"/>
<dbReference type="CDD" id="cd17476">
    <property type="entry name" value="MFS_Amf1_MDR_like"/>
    <property type="match status" value="1"/>
</dbReference>
<dbReference type="Gene3D" id="1.20.1250.20">
    <property type="entry name" value="MFS general substrate transporter like domains"/>
    <property type="match status" value="2"/>
</dbReference>
<dbReference type="VEuPathDB" id="FungiDB:HMPREF1541_00469"/>
<dbReference type="PROSITE" id="PS50850">
    <property type="entry name" value="MFS"/>
    <property type="match status" value="1"/>
</dbReference>
<dbReference type="RefSeq" id="XP_008710997.1">
    <property type="nucleotide sequence ID" value="XM_008712775.1"/>
</dbReference>
<evidence type="ECO:0000256" key="4">
    <source>
        <dbReference type="ARBA" id="ARBA00023136"/>
    </source>
</evidence>
<feature type="transmembrane region" description="Helical" evidence="6">
    <location>
        <begin position="211"/>
        <end position="231"/>
    </location>
</feature>
<name>W2SCE2_CYPE1</name>